<reference evidence="1 2" key="1">
    <citation type="journal article" date="2014" name="BMC Genomics">
        <title>Adaptive genomic structural variation in the grape powdery mildew pathogen, Erysiphe necator.</title>
        <authorList>
            <person name="Jones L."/>
            <person name="Riaz S."/>
            <person name="Morales-Cruz A."/>
            <person name="Amrine K.C."/>
            <person name="McGuire B."/>
            <person name="Gubler W.D."/>
            <person name="Walker M.A."/>
            <person name="Cantu D."/>
        </authorList>
    </citation>
    <scope>NUCLEOTIDE SEQUENCE [LARGE SCALE GENOMIC DNA]</scope>
    <source>
        <strain evidence="2">c</strain>
    </source>
</reference>
<sequence length="158" mass="18420">MSSVAQIIKFMKGAPKLEESSYDRWSTQFLDVLSIFDLTDYVLETKAELSNCQKKNILDMDRTTQKQDECIRIAICQLVPDNVYHLFNSNSTAKEWWDNLKQYYCPNPMNKLDLLLEEFWQLESNDTTSVDALVQQLSHIRNESIITDDSFCGYALRT</sequence>
<proteinExistence type="predicted"/>
<keyword evidence="2" id="KW-1185">Reference proteome</keyword>
<dbReference type="AlphaFoldDB" id="A0A0B1P0W9"/>
<name>A0A0B1P0W9_UNCNE</name>
<dbReference type="Pfam" id="PF14223">
    <property type="entry name" value="Retrotran_gag_2"/>
    <property type="match status" value="1"/>
</dbReference>
<protein>
    <submittedName>
        <fullName evidence="1">Uncharacterized protein</fullName>
    </submittedName>
</protein>
<dbReference type="Proteomes" id="UP000030854">
    <property type="component" value="Unassembled WGS sequence"/>
</dbReference>
<accession>A0A0B1P0W9</accession>
<gene>
    <name evidence="1" type="ORF">EV44_g3033</name>
</gene>
<evidence type="ECO:0000313" key="1">
    <source>
        <dbReference type="EMBL" id="KHJ31863.1"/>
    </source>
</evidence>
<organism evidence="1 2">
    <name type="scientific">Uncinula necator</name>
    <name type="common">Grape powdery mildew</name>
    <dbReference type="NCBI Taxonomy" id="52586"/>
    <lineage>
        <taxon>Eukaryota</taxon>
        <taxon>Fungi</taxon>
        <taxon>Dikarya</taxon>
        <taxon>Ascomycota</taxon>
        <taxon>Pezizomycotina</taxon>
        <taxon>Leotiomycetes</taxon>
        <taxon>Erysiphales</taxon>
        <taxon>Erysiphaceae</taxon>
        <taxon>Erysiphe</taxon>
    </lineage>
</organism>
<comment type="caution">
    <text evidence="1">The sequence shown here is derived from an EMBL/GenBank/DDBJ whole genome shotgun (WGS) entry which is preliminary data.</text>
</comment>
<dbReference type="EMBL" id="JNVN01002526">
    <property type="protein sequence ID" value="KHJ31863.1"/>
    <property type="molecule type" value="Genomic_DNA"/>
</dbReference>
<dbReference type="HOGENOM" id="CLU_1670682_0_0_1"/>
<evidence type="ECO:0000313" key="2">
    <source>
        <dbReference type="Proteomes" id="UP000030854"/>
    </source>
</evidence>